<evidence type="ECO:0000313" key="5">
    <source>
        <dbReference type="Proteomes" id="UP000275024"/>
    </source>
</evidence>
<gene>
    <name evidence="3" type="ORF">D7318_12060</name>
    <name evidence="2" type="ORF">D7319_10880</name>
</gene>
<evidence type="ECO:0000313" key="4">
    <source>
        <dbReference type="Proteomes" id="UP000268652"/>
    </source>
</evidence>
<dbReference type="Gene3D" id="3.40.630.30">
    <property type="match status" value="1"/>
</dbReference>
<evidence type="ECO:0000313" key="3">
    <source>
        <dbReference type="EMBL" id="RKN23251.1"/>
    </source>
</evidence>
<dbReference type="Proteomes" id="UP000275024">
    <property type="component" value="Unassembled WGS sequence"/>
</dbReference>
<organism evidence="2 5">
    <name type="scientific">Streptomyces radicis</name>
    <dbReference type="NCBI Taxonomy" id="1750517"/>
    <lineage>
        <taxon>Bacteria</taxon>
        <taxon>Bacillati</taxon>
        <taxon>Actinomycetota</taxon>
        <taxon>Actinomycetes</taxon>
        <taxon>Kitasatosporales</taxon>
        <taxon>Streptomycetaceae</taxon>
        <taxon>Streptomyces</taxon>
    </lineage>
</organism>
<dbReference type="EMBL" id="RBDY01000007">
    <property type="protein sequence ID" value="RKN23251.1"/>
    <property type="molecule type" value="Genomic_DNA"/>
</dbReference>
<reference evidence="4 5" key="1">
    <citation type="submission" date="2018-09" db="EMBL/GenBank/DDBJ databases">
        <title>Streptomyces sp. nov. DS1-2, an endophytic actinomycete isolated from roots of Dendrobium scabrilingue.</title>
        <authorList>
            <person name="Kuncharoen N."/>
            <person name="Kudo T."/>
            <person name="Ohkuma M."/>
            <person name="Yuki M."/>
            <person name="Tanasupawat S."/>
        </authorList>
    </citation>
    <scope>NUCLEOTIDE SEQUENCE [LARGE SCALE GENOMIC DNA]</scope>
    <source>
        <strain evidence="2 5">AZ1-7</strain>
        <strain evidence="3 4">DS1-2</strain>
    </source>
</reference>
<dbReference type="RefSeq" id="WP_120696940.1">
    <property type="nucleotide sequence ID" value="NZ_RBDX01000007.1"/>
</dbReference>
<dbReference type="Pfam" id="PF12746">
    <property type="entry name" value="GNAT_acetyltran"/>
    <property type="match status" value="1"/>
</dbReference>
<protein>
    <submittedName>
        <fullName evidence="2">GNAT family N-acetyltransferase</fullName>
    </submittedName>
</protein>
<dbReference type="PROSITE" id="PS51186">
    <property type="entry name" value="GNAT"/>
    <property type="match status" value="1"/>
</dbReference>
<keyword evidence="4" id="KW-1185">Reference proteome</keyword>
<dbReference type="InterPro" id="IPR000182">
    <property type="entry name" value="GNAT_dom"/>
</dbReference>
<dbReference type="OrthoDB" id="4824241at2"/>
<dbReference type="AlphaFoldDB" id="A0A3A9WB27"/>
<proteinExistence type="predicted"/>
<feature type="domain" description="N-acetyltransferase" evidence="1">
    <location>
        <begin position="118"/>
        <end position="241"/>
    </location>
</feature>
<dbReference type="InterPro" id="IPR016181">
    <property type="entry name" value="Acyl_CoA_acyltransferase"/>
</dbReference>
<dbReference type="InterPro" id="IPR027365">
    <property type="entry name" value="GNAT_acetyltra_YdfB-like"/>
</dbReference>
<dbReference type="SUPFAM" id="SSF55729">
    <property type="entry name" value="Acyl-CoA N-acyltransferases (Nat)"/>
    <property type="match status" value="1"/>
</dbReference>
<evidence type="ECO:0000313" key="2">
    <source>
        <dbReference type="EMBL" id="RKN09573.1"/>
    </source>
</evidence>
<sequence>MSPDALTRRATAVWEECAGARVRFAEGAATVVTAPDSRFAPAGWAGIVTLGTATVATVPTEAHATALRRAVAALPTPALTGPEALAAVLPFTDVLGPATLAYAPEEAPRGHRGATGTEGVDQLPPDHYELRSLLAAAGPADAGESGLAEIISPAFTVREGGRAVAAAGYVRWPAATAHLCVLTAPDARGRGLARRAAAAAVAHARAARLLPQWRARPAASRRVAAALGFHELGHQLSVRLP</sequence>
<name>A0A3A9WB27_9ACTN</name>
<dbReference type="EMBL" id="RBDX01000007">
    <property type="protein sequence ID" value="RKN09573.1"/>
    <property type="molecule type" value="Genomic_DNA"/>
</dbReference>
<dbReference type="GO" id="GO:0016747">
    <property type="term" value="F:acyltransferase activity, transferring groups other than amino-acyl groups"/>
    <property type="evidence" value="ECO:0007669"/>
    <property type="project" value="InterPro"/>
</dbReference>
<dbReference type="Proteomes" id="UP000268652">
    <property type="component" value="Unassembled WGS sequence"/>
</dbReference>
<keyword evidence="2" id="KW-0808">Transferase</keyword>
<accession>A0A3A9WB27</accession>
<comment type="caution">
    <text evidence="2">The sequence shown here is derived from an EMBL/GenBank/DDBJ whole genome shotgun (WGS) entry which is preliminary data.</text>
</comment>
<evidence type="ECO:0000259" key="1">
    <source>
        <dbReference type="PROSITE" id="PS51186"/>
    </source>
</evidence>